<feature type="compositionally biased region" description="Low complexity" evidence="2">
    <location>
        <begin position="79"/>
        <end position="120"/>
    </location>
</feature>
<sequence>MFTNSILAVSGALLSVVAAVPMAGEHHQHHQHHARDYVWETKVQEVVVTVPVTKTVWVEPGEAVPTHHGKASPPPAYGQSSSASTTAPAAPAYTPKSSSSAPAAPAYTPQPSSSSKAPVAPAYTPLASTSTSVYVAPTPSTTAPTAPAYTAPSSSAPAAPAYTAPSSGSGSGSSGSNGLTGMAASGTEYTGDLTYYAVGLGACGITSTEDEKIVAISEKIFDAYNNGNPNLNPLCGKFVTITGNDGSEYKAKIVDRCPGCDEGSLDLPQSFFNTCTSNGDGRVSGMKWKFD</sequence>
<reference evidence="4" key="2">
    <citation type="journal article" date="2022" name="Microb. Genom.">
        <title>A chromosome-scale genome assembly of the tomato pathogen Cladosporium fulvum reveals a compartmentalized genome architecture and the presence of a dispensable chromosome.</title>
        <authorList>
            <person name="Zaccaron A.Z."/>
            <person name="Chen L.H."/>
            <person name="Samaras A."/>
            <person name="Stergiopoulos I."/>
        </authorList>
    </citation>
    <scope>NUCLEOTIDE SEQUENCE</scope>
    <source>
        <strain evidence="4">Race5_Kim</strain>
    </source>
</reference>
<feature type="signal peptide" evidence="3">
    <location>
        <begin position="1"/>
        <end position="19"/>
    </location>
</feature>
<dbReference type="OrthoDB" id="623670at2759"/>
<dbReference type="PANTHER" id="PTHR31836:SF28">
    <property type="entry name" value="SRCR DOMAIN-CONTAINING PROTEIN-RELATED"/>
    <property type="match status" value="1"/>
</dbReference>
<protein>
    <submittedName>
        <fullName evidence="4">Allergen Asp f 7</fullName>
    </submittedName>
</protein>
<organism evidence="4 5">
    <name type="scientific">Passalora fulva</name>
    <name type="common">Tomato leaf mold</name>
    <name type="synonym">Cladosporium fulvum</name>
    <dbReference type="NCBI Taxonomy" id="5499"/>
    <lineage>
        <taxon>Eukaryota</taxon>
        <taxon>Fungi</taxon>
        <taxon>Dikarya</taxon>
        <taxon>Ascomycota</taxon>
        <taxon>Pezizomycotina</taxon>
        <taxon>Dothideomycetes</taxon>
        <taxon>Dothideomycetidae</taxon>
        <taxon>Mycosphaerellales</taxon>
        <taxon>Mycosphaerellaceae</taxon>
        <taxon>Fulvia</taxon>
    </lineage>
</organism>
<feature type="region of interest" description="Disordered" evidence="2">
    <location>
        <begin position="141"/>
        <end position="177"/>
    </location>
</feature>
<feature type="compositionally biased region" description="Low complexity" evidence="2">
    <location>
        <begin position="141"/>
        <end position="168"/>
    </location>
</feature>
<evidence type="ECO:0000256" key="2">
    <source>
        <dbReference type="SAM" id="MobiDB-lite"/>
    </source>
</evidence>
<dbReference type="InterPro" id="IPR036908">
    <property type="entry name" value="RlpA-like_sf"/>
</dbReference>
<accession>A0A9Q8UW33</accession>
<evidence type="ECO:0000256" key="3">
    <source>
        <dbReference type="SAM" id="SignalP"/>
    </source>
</evidence>
<evidence type="ECO:0000313" key="5">
    <source>
        <dbReference type="Proteomes" id="UP000756132"/>
    </source>
</evidence>
<evidence type="ECO:0000256" key="1">
    <source>
        <dbReference type="ARBA" id="ARBA00022729"/>
    </source>
</evidence>
<evidence type="ECO:0000313" key="4">
    <source>
        <dbReference type="EMBL" id="UJO24565.1"/>
    </source>
</evidence>
<reference evidence="4" key="1">
    <citation type="submission" date="2021-12" db="EMBL/GenBank/DDBJ databases">
        <authorList>
            <person name="Zaccaron A."/>
            <person name="Stergiopoulos I."/>
        </authorList>
    </citation>
    <scope>NUCLEOTIDE SEQUENCE</scope>
    <source>
        <strain evidence="4">Race5_Kim</strain>
    </source>
</reference>
<gene>
    <name evidence="4" type="ORF">CLAFUR5_13863</name>
</gene>
<feature type="region of interest" description="Disordered" evidence="2">
    <location>
        <begin position="61"/>
        <end position="120"/>
    </location>
</feature>
<dbReference type="InterPro" id="IPR051477">
    <property type="entry name" value="Expansin_CellWall"/>
</dbReference>
<dbReference type="Gene3D" id="2.40.40.10">
    <property type="entry name" value="RlpA-like domain"/>
    <property type="match status" value="1"/>
</dbReference>
<dbReference type="KEGG" id="ffu:CLAFUR5_13863"/>
<dbReference type="GeneID" id="71993741"/>
<dbReference type="Proteomes" id="UP000756132">
    <property type="component" value="Chromosome 12"/>
</dbReference>
<keyword evidence="5" id="KW-1185">Reference proteome</keyword>
<dbReference type="EMBL" id="CP090174">
    <property type="protein sequence ID" value="UJO24565.1"/>
    <property type="molecule type" value="Genomic_DNA"/>
</dbReference>
<dbReference type="AlphaFoldDB" id="A0A9Q8UW33"/>
<name>A0A9Q8UW33_PASFU</name>
<feature type="chain" id="PRO_5040430983" evidence="3">
    <location>
        <begin position="20"/>
        <end position="291"/>
    </location>
</feature>
<dbReference type="PANTHER" id="PTHR31836">
    <property type="match status" value="1"/>
</dbReference>
<dbReference type="SUPFAM" id="SSF50685">
    <property type="entry name" value="Barwin-like endoglucanases"/>
    <property type="match status" value="1"/>
</dbReference>
<dbReference type="RefSeq" id="XP_047768931.1">
    <property type="nucleotide sequence ID" value="XM_047913011.1"/>
</dbReference>
<keyword evidence="1 3" id="KW-0732">Signal</keyword>
<dbReference type="CDD" id="cd22191">
    <property type="entry name" value="DPBB_RlpA_EXP_N-like"/>
    <property type="match status" value="1"/>
</dbReference>
<proteinExistence type="predicted"/>